<sequence>MVVAEANQTILLAGVASTRYSFCVNEYSANHSKMLDLAIQPPAQARPGVALYPPLTARLSSEHNIFEELSQVWAAVTLVHHSGEVLYQQLSGKVADSAHPLPEGGGGGSSSGARDRAYFYFPDLVIHAPGQYRVRVTLMQMDYSCDAAPDGVVTVREYVDSHSISIENNAPNRSRPNSRERAFLRVLRDDGQQVPSSSG</sequence>
<dbReference type="Gene3D" id="2.60.40.3960">
    <property type="entry name" value="Velvet domain"/>
    <property type="match status" value="1"/>
</dbReference>
<evidence type="ECO:0008006" key="3">
    <source>
        <dbReference type="Google" id="ProtNLM"/>
    </source>
</evidence>
<organism evidence="1 2">
    <name type="scientific">Lachnellula occidentalis</name>
    <dbReference type="NCBI Taxonomy" id="215460"/>
    <lineage>
        <taxon>Eukaryota</taxon>
        <taxon>Fungi</taxon>
        <taxon>Dikarya</taxon>
        <taxon>Ascomycota</taxon>
        <taxon>Pezizomycotina</taxon>
        <taxon>Leotiomycetes</taxon>
        <taxon>Helotiales</taxon>
        <taxon>Lachnaceae</taxon>
        <taxon>Lachnellula</taxon>
    </lineage>
</organism>
<evidence type="ECO:0000313" key="2">
    <source>
        <dbReference type="Proteomes" id="UP000443090"/>
    </source>
</evidence>
<keyword evidence="2" id="KW-1185">Reference proteome</keyword>
<comment type="caution">
    <text evidence="1">The sequence shown here is derived from an EMBL/GenBank/DDBJ whole genome shotgun (WGS) entry which is preliminary data.</text>
</comment>
<protein>
    <recommendedName>
        <fullName evidence="3">Velvet domain-containing protein</fullName>
    </recommendedName>
</protein>
<reference evidence="1 2" key="1">
    <citation type="submission" date="2018-05" db="EMBL/GenBank/DDBJ databases">
        <title>Genome sequencing and assembly of the regulated plant pathogen Lachnellula willkommii and related sister species for the development of diagnostic species identification markers.</title>
        <authorList>
            <person name="Giroux E."/>
            <person name="Bilodeau G."/>
        </authorList>
    </citation>
    <scope>NUCLEOTIDE SEQUENCE [LARGE SCALE GENOMIC DNA]</scope>
    <source>
        <strain evidence="1 2">CBS 160.35</strain>
    </source>
</reference>
<dbReference type="OrthoDB" id="5399926at2759"/>
<dbReference type="EMBL" id="QGMI01000255">
    <property type="protein sequence ID" value="TVY44018.1"/>
    <property type="molecule type" value="Genomic_DNA"/>
</dbReference>
<dbReference type="InterPro" id="IPR038491">
    <property type="entry name" value="Velvet_dom_sf"/>
</dbReference>
<name>A0A8H8S253_9HELO</name>
<dbReference type="Proteomes" id="UP000443090">
    <property type="component" value="Unassembled WGS sequence"/>
</dbReference>
<evidence type="ECO:0000313" key="1">
    <source>
        <dbReference type="EMBL" id="TVY44018.1"/>
    </source>
</evidence>
<accession>A0A8H8S253</accession>
<dbReference type="AlphaFoldDB" id="A0A8H8S253"/>
<gene>
    <name evidence="1" type="ORF">LOCC1_G005201</name>
</gene>
<proteinExistence type="predicted"/>